<dbReference type="EMBL" id="VUJU01010748">
    <property type="protein sequence ID" value="KAF0713177.1"/>
    <property type="molecule type" value="Genomic_DNA"/>
</dbReference>
<organism evidence="3 4">
    <name type="scientific">Aphis craccivora</name>
    <name type="common">Cowpea aphid</name>
    <dbReference type="NCBI Taxonomy" id="307492"/>
    <lineage>
        <taxon>Eukaryota</taxon>
        <taxon>Metazoa</taxon>
        <taxon>Ecdysozoa</taxon>
        <taxon>Arthropoda</taxon>
        <taxon>Hexapoda</taxon>
        <taxon>Insecta</taxon>
        <taxon>Pterygota</taxon>
        <taxon>Neoptera</taxon>
        <taxon>Paraneoptera</taxon>
        <taxon>Hemiptera</taxon>
        <taxon>Sternorrhyncha</taxon>
        <taxon>Aphidomorpha</taxon>
        <taxon>Aphidoidea</taxon>
        <taxon>Aphididae</taxon>
        <taxon>Aphidini</taxon>
        <taxon>Aphis</taxon>
        <taxon>Aphis</taxon>
    </lineage>
</organism>
<keyword evidence="4" id="KW-1185">Reference proteome</keyword>
<keyword evidence="1" id="KW-0863">Zinc-finger</keyword>
<dbReference type="Proteomes" id="UP000478052">
    <property type="component" value="Unassembled WGS sequence"/>
</dbReference>
<keyword evidence="1" id="KW-0862">Zinc</keyword>
<proteinExistence type="predicted"/>
<evidence type="ECO:0000259" key="2">
    <source>
        <dbReference type="PROSITE" id="PS50157"/>
    </source>
</evidence>
<evidence type="ECO:0000313" key="4">
    <source>
        <dbReference type="Proteomes" id="UP000478052"/>
    </source>
</evidence>
<protein>
    <submittedName>
        <fullName evidence="3">C2H2-type domain-containing protein</fullName>
    </submittedName>
</protein>
<feature type="domain" description="C2H2-type" evidence="2">
    <location>
        <begin position="10"/>
        <end position="40"/>
    </location>
</feature>
<gene>
    <name evidence="3" type="ORF">FWK35_00033252</name>
</gene>
<comment type="caution">
    <text evidence="3">The sequence shown here is derived from an EMBL/GenBank/DDBJ whole genome shotgun (WGS) entry which is preliminary data.</text>
</comment>
<accession>A0A6G0VXJ9</accession>
<dbReference type="PROSITE" id="PS50157">
    <property type="entry name" value="ZINC_FINGER_C2H2_2"/>
    <property type="match status" value="1"/>
</dbReference>
<dbReference type="SMART" id="SM00355">
    <property type="entry name" value="ZnF_C2H2"/>
    <property type="match status" value="1"/>
</dbReference>
<evidence type="ECO:0000256" key="1">
    <source>
        <dbReference type="PROSITE-ProRule" id="PRU00042"/>
    </source>
</evidence>
<dbReference type="OrthoDB" id="6625353at2759"/>
<keyword evidence="1" id="KW-0479">Metal-binding</keyword>
<sequence>MVLCTSISTYTCKESKCNKSFQSLSSFRKHIQNKHISIENTVHVTTLNTSITASNHNNSGTDFQINVVEPVKNYCNSDQPTSKRPKSNDNVFNINKCIETLHLNAVQFCLNLHNNNNFCKSDVVNIQDDIINKIINPITELIKGTIENEIKDTIILSTFSKLTLAISDIFKFCNTEHLLNNWLKNNELISNQFKQFTINNEINIISHNGQTVYDKVSTKDDVEINNPLGSKSMCHSISAIYYSFSLNEQSSRLDNIFLAALIKSKDLKMFGNDLCFMKLVDEINSLENDGIMIDTPEGSKTVYFILGLLVGDNLGVNSICEFSKSFSANFFCRFCKAPKQLTHSLSHEDSTLLRNIDNYTEDVLKNDFSQTGIYKESVLNRIQSFHVTTNFSIDVMHDIFEVGDLIPEHDEIWQFFLNFLEIIEILLGHQLTQQGTVSHLKNLISKHNTDYILFFQHNLKPKHHLLTHYPSIILKSGPPRNFWCFRYEAKHKEFKMYARAITSRKNICLTLANKYQFKFAHFLLSQKYDYLEINISKSQKVSLNDYDQFIFNHLNISTDSFNSYSKINFKGTTYKTGNYLTSFINEICLYEILAIIILKNDDIYFVVNQIQLEWFNSHLRSYEVDRNKAVVSKSNIVFIKNNTYLLTVKMDPGKNIFETFIEEEVFREYTELQSNNNQSYNSIENHSVVDNEYTPIEPEITNYTSTSDLSLTQNAFCLTINDKMQLKSTLEDWNMGYLYQTCVAESIDIQALNYISTDQISQLLSKYPLGVKIFEHYVMQWREN</sequence>
<dbReference type="InterPro" id="IPR013087">
    <property type="entry name" value="Znf_C2H2_type"/>
</dbReference>
<name>A0A6G0VXJ9_APHCR</name>
<dbReference type="GO" id="GO:0008270">
    <property type="term" value="F:zinc ion binding"/>
    <property type="evidence" value="ECO:0007669"/>
    <property type="project" value="UniProtKB-KW"/>
</dbReference>
<dbReference type="AlphaFoldDB" id="A0A6G0VXJ9"/>
<evidence type="ECO:0000313" key="3">
    <source>
        <dbReference type="EMBL" id="KAF0713177.1"/>
    </source>
</evidence>
<reference evidence="3 4" key="1">
    <citation type="submission" date="2019-08" db="EMBL/GenBank/DDBJ databases">
        <title>Whole genome of Aphis craccivora.</title>
        <authorList>
            <person name="Voronova N.V."/>
            <person name="Shulinski R.S."/>
            <person name="Bandarenka Y.V."/>
            <person name="Zhorov D.G."/>
            <person name="Warner D."/>
        </authorList>
    </citation>
    <scope>NUCLEOTIDE SEQUENCE [LARGE SCALE GENOMIC DNA]</scope>
    <source>
        <strain evidence="3">180601</strain>
        <tissue evidence="3">Whole Body</tissue>
    </source>
</reference>
<dbReference type="PROSITE" id="PS00028">
    <property type="entry name" value="ZINC_FINGER_C2H2_1"/>
    <property type="match status" value="1"/>
</dbReference>